<evidence type="ECO:0000313" key="1">
    <source>
        <dbReference type="EMBL" id="SDE04721.1"/>
    </source>
</evidence>
<organism evidence="1 2">
    <name type="scientific">Paraburkholderia lycopersici</name>
    <dbReference type="NCBI Taxonomy" id="416944"/>
    <lineage>
        <taxon>Bacteria</taxon>
        <taxon>Pseudomonadati</taxon>
        <taxon>Pseudomonadota</taxon>
        <taxon>Betaproteobacteria</taxon>
        <taxon>Burkholderiales</taxon>
        <taxon>Burkholderiaceae</taxon>
        <taxon>Paraburkholderia</taxon>
    </lineage>
</organism>
<dbReference type="AlphaFoldDB" id="A0A1G6ZQB7"/>
<dbReference type="RefSeq" id="WP_245747026.1">
    <property type="nucleotide sequence ID" value="NZ_FMYQ01000031.1"/>
</dbReference>
<keyword evidence="2" id="KW-1185">Reference proteome</keyword>
<gene>
    <name evidence="1" type="ORF">SAMN05421548_13140</name>
</gene>
<proteinExistence type="predicted"/>
<accession>A0A1G6ZQB7</accession>
<reference evidence="2" key="1">
    <citation type="submission" date="2016-09" db="EMBL/GenBank/DDBJ databases">
        <authorList>
            <person name="Varghese N."/>
            <person name="Submissions S."/>
        </authorList>
    </citation>
    <scope>NUCLEOTIDE SEQUENCE [LARGE SCALE GENOMIC DNA]</scope>
    <source>
        <strain evidence="2">TNe-862</strain>
    </source>
</reference>
<protein>
    <recommendedName>
        <fullName evidence="3">Homeodomain-like domain-containing protein</fullName>
    </recommendedName>
</protein>
<name>A0A1G6ZQB7_9BURK</name>
<dbReference type="Proteomes" id="UP000198908">
    <property type="component" value="Unassembled WGS sequence"/>
</dbReference>
<sequence>MNLTDMEREQLLSAARSRTVHAADVRRAKLILMLEDGESRDSIMRTPGCDSRFIVRRSARLLSERLAGMYARHPGRVPRQPPARLEARVLNRPPFACSSVFRWSLCWQA</sequence>
<evidence type="ECO:0008006" key="3">
    <source>
        <dbReference type="Google" id="ProtNLM"/>
    </source>
</evidence>
<evidence type="ECO:0000313" key="2">
    <source>
        <dbReference type="Proteomes" id="UP000198908"/>
    </source>
</evidence>
<dbReference type="EMBL" id="FMYQ01000031">
    <property type="protein sequence ID" value="SDE04721.1"/>
    <property type="molecule type" value="Genomic_DNA"/>
</dbReference>